<gene>
    <name evidence="1" type="ORF">PFISCL1PPCAC_7588</name>
</gene>
<feature type="non-terminal residue" evidence="1">
    <location>
        <position position="1"/>
    </location>
</feature>
<protein>
    <submittedName>
        <fullName evidence="1">Uncharacterized protein</fullName>
    </submittedName>
</protein>
<dbReference type="AlphaFoldDB" id="A0AAV5V9I6"/>
<accession>A0AAV5V9I6</accession>
<sequence>KVPVATSCDGLAPHLCETIKVDDYKKANKETCVDGTLILERDGKASKVTEIRCNLMRGNYVYDIDENDKKHAVSNTDVFSCRYPECKDELTPIFEIESCPLNEKCEKFVEIEVNKYGCRKEYYLQIQVSASSGWNTNQDFFHCEHGILRLGESRVDSKIKAKCVKPELCMERNPLKSVCPSVGNCEKIEFDNYNNINCKYEFEMEITGREGEELSDLECTASSGEWSILVGEDDETQTVPPGSNVYCIDNNNAGAAISLFISILSAILIVSI</sequence>
<dbReference type="EMBL" id="BTSY01000002">
    <property type="protein sequence ID" value="GMT16291.1"/>
    <property type="molecule type" value="Genomic_DNA"/>
</dbReference>
<reference evidence="1" key="1">
    <citation type="submission" date="2023-10" db="EMBL/GenBank/DDBJ databases">
        <title>Genome assembly of Pristionchus species.</title>
        <authorList>
            <person name="Yoshida K."/>
            <person name="Sommer R.J."/>
        </authorList>
    </citation>
    <scope>NUCLEOTIDE SEQUENCE</scope>
    <source>
        <strain evidence="1">RS5133</strain>
    </source>
</reference>
<proteinExistence type="predicted"/>
<comment type="caution">
    <text evidence="1">The sequence shown here is derived from an EMBL/GenBank/DDBJ whole genome shotgun (WGS) entry which is preliminary data.</text>
</comment>
<keyword evidence="2" id="KW-1185">Reference proteome</keyword>
<dbReference type="Proteomes" id="UP001432322">
    <property type="component" value="Unassembled WGS sequence"/>
</dbReference>
<name>A0AAV5V9I6_9BILA</name>
<evidence type="ECO:0000313" key="1">
    <source>
        <dbReference type="EMBL" id="GMT16291.1"/>
    </source>
</evidence>
<organism evidence="1 2">
    <name type="scientific">Pristionchus fissidentatus</name>
    <dbReference type="NCBI Taxonomy" id="1538716"/>
    <lineage>
        <taxon>Eukaryota</taxon>
        <taxon>Metazoa</taxon>
        <taxon>Ecdysozoa</taxon>
        <taxon>Nematoda</taxon>
        <taxon>Chromadorea</taxon>
        <taxon>Rhabditida</taxon>
        <taxon>Rhabditina</taxon>
        <taxon>Diplogasteromorpha</taxon>
        <taxon>Diplogasteroidea</taxon>
        <taxon>Neodiplogasteridae</taxon>
        <taxon>Pristionchus</taxon>
    </lineage>
</organism>
<evidence type="ECO:0000313" key="2">
    <source>
        <dbReference type="Proteomes" id="UP001432322"/>
    </source>
</evidence>